<feature type="coiled-coil region" evidence="1">
    <location>
        <begin position="139"/>
        <end position="173"/>
    </location>
</feature>
<evidence type="ECO:0000256" key="1">
    <source>
        <dbReference type="SAM" id="Coils"/>
    </source>
</evidence>
<protein>
    <submittedName>
        <fullName evidence="2">Uncharacterized protein</fullName>
    </submittedName>
</protein>
<evidence type="ECO:0000313" key="2">
    <source>
        <dbReference type="EMBL" id="SDM15887.1"/>
    </source>
</evidence>
<gene>
    <name evidence="2" type="ORF">SAMN04488074_117104</name>
</gene>
<name>A0A1G9QZ75_9PSEU</name>
<evidence type="ECO:0000313" key="3">
    <source>
        <dbReference type="Proteomes" id="UP000199682"/>
    </source>
</evidence>
<dbReference type="EMBL" id="FNET01000017">
    <property type="protein sequence ID" value="SDM15887.1"/>
    <property type="molecule type" value="Genomic_DNA"/>
</dbReference>
<dbReference type="AlphaFoldDB" id="A0A1G9QZ75"/>
<dbReference type="RefSeq" id="WP_090011447.1">
    <property type="nucleotide sequence ID" value="NZ_FNET01000017.1"/>
</dbReference>
<dbReference type="Proteomes" id="UP000199682">
    <property type="component" value="Unassembled WGS sequence"/>
</dbReference>
<accession>A0A1G9QZ75</accession>
<reference evidence="3" key="1">
    <citation type="submission" date="2016-10" db="EMBL/GenBank/DDBJ databases">
        <authorList>
            <person name="Varghese N."/>
            <person name="Submissions S."/>
        </authorList>
    </citation>
    <scope>NUCLEOTIDE SEQUENCE [LARGE SCALE GENOMIC DNA]</scope>
    <source>
        <strain evidence="3">DSM 44796</strain>
    </source>
</reference>
<proteinExistence type="predicted"/>
<organism evidence="2 3">
    <name type="scientific">Lentzea albidocapillata subsp. violacea</name>
    <dbReference type="NCBI Taxonomy" id="128104"/>
    <lineage>
        <taxon>Bacteria</taxon>
        <taxon>Bacillati</taxon>
        <taxon>Actinomycetota</taxon>
        <taxon>Actinomycetes</taxon>
        <taxon>Pseudonocardiales</taxon>
        <taxon>Pseudonocardiaceae</taxon>
        <taxon>Lentzea</taxon>
    </lineage>
</organism>
<sequence length="309" mass="34040">MNDDPRAALLAAAEGDDGPHTALLVLRHALAWSARAVASAHPRDHTDPAVIELVIVLDDALTQVDALVEHVVAVADAGVAGVPVTAYLARQASALTELAERVAALRREHEALFAVEEELRACGEEHDRIGAQVEELNRLRRLSEALPEIRAQHETLQRRLQTMTSESAQAEQALADTAHQVVVLRDELVADLGQRTRDQLDRLSRTEARWAALHAEFAEKTTALADKNVEYEKLKAERDGLLRAVAAQHECDQDLLARLSEVSEGGALDRVRALLADVRMTLDQVETALGDALVRYDEFVEQNRKVLPW</sequence>
<keyword evidence="1" id="KW-0175">Coiled coil</keyword>